<dbReference type="InterPro" id="IPR006059">
    <property type="entry name" value="SBP"/>
</dbReference>
<dbReference type="GO" id="GO:0030313">
    <property type="term" value="C:cell envelope"/>
    <property type="evidence" value="ECO:0007669"/>
    <property type="project" value="UniProtKB-SubCell"/>
</dbReference>
<proteinExistence type="inferred from homology"/>
<dbReference type="PROSITE" id="PS51318">
    <property type="entry name" value="TAT"/>
    <property type="match status" value="1"/>
</dbReference>
<keyword evidence="3" id="KW-0813">Transport</keyword>
<evidence type="ECO:0000313" key="5">
    <source>
        <dbReference type="EMBL" id="NYE74653.1"/>
    </source>
</evidence>
<name>A0A7Y9LFA5_9ACTN</name>
<keyword evidence="4" id="KW-0732">Signal</keyword>
<comment type="caution">
    <text evidence="5">The sequence shown here is derived from an EMBL/GenBank/DDBJ whole genome shotgun (WGS) entry which is preliminary data.</text>
</comment>
<keyword evidence="6" id="KW-1185">Reference proteome</keyword>
<dbReference type="SUPFAM" id="SSF53850">
    <property type="entry name" value="Periplasmic binding protein-like II"/>
    <property type="match status" value="1"/>
</dbReference>
<dbReference type="EMBL" id="JACCBU010000001">
    <property type="protein sequence ID" value="NYE74653.1"/>
    <property type="molecule type" value="Genomic_DNA"/>
</dbReference>
<dbReference type="Pfam" id="PF01547">
    <property type="entry name" value="SBP_bac_1"/>
    <property type="match status" value="1"/>
</dbReference>
<gene>
    <name evidence="5" type="ORF">BKA15_005982</name>
</gene>
<dbReference type="PANTHER" id="PTHR43649">
    <property type="entry name" value="ARABINOSE-BINDING PROTEIN-RELATED"/>
    <property type="match status" value="1"/>
</dbReference>
<accession>A0A7Y9LFA5</accession>
<dbReference type="AlphaFoldDB" id="A0A7Y9LFA5"/>
<evidence type="ECO:0000313" key="6">
    <source>
        <dbReference type="Proteomes" id="UP000569914"/>
    </source>
</evidence>
<sequence>MINNSFGRRTLLAGAGATALIGTAAGCATRSGSSSNTAEKNTGVQLPTYIEYQGVKPDLPGNVNGTLPGFHRFPAERAKSVEEKPGNGETLSGLGHIYTAVPPGLDQNSYWQGLNERLGINLEVQMVGNADWEQKFATVIAGNDLPDILQLRVVANFPSLLEKRFTRLDEFLAGDAIKEYPNLANVATRHWKSTIYNGAIYGIPIPRGAVGQYHFIRADLFDAAGVSTEPKGFDELLETAKALTDPKKRRWAFGLIGSTRTLLARMNGEPNSWREEGGKLTHSYETEEFRQSLADLITLWKAGVVHPDSVSTTFPFKQMFNGGTVAINPADGYLGWAGYIAESTGNYKLGLLKAYKRDGSEPARVTYGGPNYSITGLKKQDSPDKIKLILRVLNWLAAPFGTEEFTYRKFGEEGVDHTVGPHGDLVKTKTGTANIALPIGYFSDSQNPLYEPGRPEDVDLQHKYQSEVMPTAITNPTEGLFSNASATKNTPADKKFLDDLWQIVQGRKPESEVENLIKTWRSEVGDEMRKEYEEQLQQNGGQR</sequence>
<comment type="subcellular location">
    <subcellularLocation>
        <location evidence="1">Cell envelope</location>
    </subcellularLocation>
</comment>
<dbReference type="InterPro" id="IPR006311">
    <property type="entry name" value="TAT_signal"/>
</dbReference>
<evidence type="ECO:0000256" key="2">
    <source>
        <dbReference type="ARBA" id="ARBA00008520"/>
    </source>
</evidence>
<evidence type="ECO:0000256" key="1">
    <source>
        <dbReference type="ARBA" id="ARBA00004196"/>
    </source>
</evidence>
<evidence type="ECO:0000256" key="4">
    <source>
        <dbReference type="ARBA" id="ARBA00022729"/>
    </source>
</evidence>
<evidence type="ECO:0000256" key="3">
    <source>
        <dbReference type="ARBA" id="ARBA00022448"/>
    </source>
</evidence>
<organism evidence="5 6">
    <name type="scientific">Microlunatus parietis</name>
    <dbReference type="NCBI Taxonomy" id="682979"/>
    <lineage>
        <taxon>Bacteria</taxon>
        <taxon>Bacillati</taxon>
        <taxon>Actinomycetota</taxon>
        <taxon>Actinomycetes</taxon>
        <taxon>Propionibacteriales</taxon>
        <taxon>Propionibacteriaceae</taxon>
        <taxon>Microlunatus</taxon>
    </lineage>
</organism>
<dbReference type="InterPro" id="IPR050490">
    <property type="entry name" value="Bact_solute-bd_prot1"/>
</dbReference>
<dbReference type="PANTHER" id="PTHR43649:SF31">
    <property type="entry name" value="SN-GLYCEROL-3-PHOSPHATE-BINDING PERIPLASMIC PROTEIN UGPB"/>
    <property type="match status" value="1"/>
</dbReference>
<dbReference type="RefSeq" id="WP_179757121.1">
    <property type="nucleotide sequence ID" value="NZ_JACCBU010000001.1"/>
</dbReference>
<comment type="similarity">
    <text evidence="2">Belongs to the bacterial solute-binding protein 1 family.</text>
</comment>
<reference evidence="5 6" key="1">
    <citation type="submission" date="2020-07" db="EMBL/GenBank/DDBJ databases">
        <title>Sequencing the genomes of 1000 actinobacteria strains.</title>
        <authorList>
            <person name="Klenk H.-P."/>
        </authorList>
    </citation>
    <scope>NUCLEOTIDE SEQUENCE [LARGE SCALE GENOMIC DNA]</scope>
    <source>
        <strain evidence="5 6">DSM 22083</strain>
    </source>
</reference>
<dbReference type="Proteomes" id="UP000569914">
    <property type="component" value="Unassembled WGS sequence"/>
</dbReference>
<protein>
    <submittedName>
        <fullName evidence="5">Putative aldouronate transport system substrate-binding protein</fullName>
    </submittedName>
</protein>
<dbReference type="Gene3D" id="3.40.190.10">
    <property type="entry name" value="Periplasmic binding protein-like II"/>
    <property type="match status" value="1"/>
</dbReference>